<evidence type="ECO:0000313" key="5">
    <source>
        <dbReference type="EMBL" id="CAI9975093.1"/>
    </source>
</evidence>
<evidence type="ECO:0000313" key="4">
    <source>
        <dbReference type="EMBL" id="CAI9972889.1"/>
    </source>
</evidence>
<comment type="caution">
    <text evidence="5">The sequence shown here is derived from an EMBL/GenBank/DDBJ whole genome shotgun (WGS) entry which is preliminary data.</text>
</comment>
<dbReference type="GO" id="GO:0006355">
    <property type="term" value="P:regulation of DNA-templated transcription"/>
    <property type="evidence" value="ECO:0007669"/>
    <property type="project" value="TreeGrafter"/>
</dbReference>
<dbReference type="InterPro" id="IPR018359">
    <property type="entry name" value="Bromodomain_CS"/>
</dbReference>
<dbReference type="GO" id="GO:0006338">
    <property type="term" value="P:chromatin remodeling"/>
    <property type="evidence" value="ECO:0007669"/>
    <property type="project" value="TreeGrafter"/>
</dbReference>
<dbReference type="InterPro" id="IPR036427">
    <property type="entry name" value="Bromodomain-like_sf"/>
</dbReference>
<evidence type="ECO:0000259" key="3">
    <source>
        <dbReference type="PROSITE" id="PS50014"/>
    </source>
</evidence>
<proteinExistence type="predicted"/>
<dbReference type="InterPro" id="IPR050935">
    <property type="entry name" value="Bromo_chromatin_reader"/>
</dbReference>
<evidence type="ECO:0000256" key="1">
    <source>
        <dbReference type="ARBA" id="ARBA00023117"/>
    </source>
</evidence>
<feature type="domain" description="Bromo" evidence="3">
    <location>
        <begin position="22"/>
        <end position="94"/>
    </location>
</feature>
<reference evidence="6 8" key="2">
    <citation type="submission" date="2024-07" db="EMBL/GenBank/DDBJ databases">
        <authorList>
            <person name="Akdeniz Z."/>
        </authorList>
    </citation>
    <scope>NUCLEOTIDE SEQUENCE [LARGE SCALE GENOMIC DNA]</scope>
</reference>
<accession>A0AA86RK44</accession>
<dbReference type="SUPFAM" id="SSF47370">
    <property type="entry name" value="Bromodomain"/>
    <property type="match status" value="1"/>
</dbReference>
<dbReference type="Proteomes" id="UP001642409">
    <property type="component" value="Unassembled WGS sequence"/>
</dbReference>
<dbReference type="Gene3D" id="1.20.920.10">
    <property type="entry name" value="Bromodomain-like"/>
    <property type="match status" value="1"/>
</dbReference>
<dbReference type="PROSITE" id="PS00633">
    <property type="entry name" value="BROMODOMAIN_1"/>
    <property type="match status" value="1"/>
</dbReference>
<dbReference type="PANTHER" id="PTHR22880:SF225">
    <property type="entry name" value="BROMODOMAIN-CONTAINING PROTEIN BET-1-RELATED"/>
    <property type="match status" value="1"/>
</dbReference>
<dbReference type="PRINTS" id="PR00503">
    <property type="entry name" value="BROMODOMAIN"/>
</dbReference>
<dbReference type="EMBL" id="CAXDID020000296">
    <property type="protein sequence ID" value="CAL6072620.1"/>
    <property type="molecule type" value="Genomic_DNA"/>
</dbReference>
<keyword evidence="8" id="KW-1185">Reference proteome</keyword>
<dbReference type="EMBL" id="CAXDID020000528">
    <property type="protein sequence ID" value="CAL6100235.1"/>
    <property type="molecule type" value="Genomic_DNA"/>
</dbReference>
<evidence type="ECO:0000313" key="7">
    <source>
        <dbReference type="EMBL" id="CAL6100235.1"/>
    </source>
</evidence>
<dbReference type="InterPro" id="IPR001487">
    <property type="entry name" value="Bromodomain"/>
</dbReference>
<dbReference type="SMART" id="SM00297">
    <property type="entry name" value="BROMO"/>
    <property type="match status" value="1"/>
</dbReference>
<dbReference type="EMBL" id="CATOUU010001161">
    <property type="protein sequence ID" value="CAI9975093.1"/>
    <property type="molecule type" value="Genomic_DNA"/>
</dbReference>
<dbReference type="Pfam" id="PF00439">
    <property type="entry name" value="Bromodomain"/>
    <property type="match status" value="1"/>
</dbReference>
<organism evidence="5">
    <name type="scientific">Hexamita inflata</name>
    <dbReference type="NCBI Taxonomy" id="28002"/>
    <lineage>
        <taxon>Eukaryota</taxon>
        <taxon>Metamonada</taxon>
        <taxon>Diplomonadida</taxon>
        <taxon>Hexamitidae</taxon>
        <taxon>Hexamitinae</taxon>
        <taxon>Hexamita</taxon>
    </lineage>
</organism>
<dbReference type="PROSITE" id="PS50014">
    <property type="entry name" value="BROMODOMAIN_2"/>
    <property type="match status" value="1"/>
</dbReference>
<dbReference type="PANTHER" id="PTHR22880">
    <property type="entry name" value="FALZ-RELATED BROMODOMAIN-CONTAINING PROTEINS"/>
    <property type="match status" value="1"/>
</dbReference>
<reference evidence="5" key="1">
    <citation type="submission" date="2023-06" db="EMBL/GenBank/DDBJ databases">
        <authorList>
            <person name="Kurt Z."/>
        </authorList>
    </citation>
    <scope>NUCLEOTIDE SEQUENCE</scope>
</reference>
<evidence type="ECO:0000313" key="6">
    <source>
        <dbReference type="EMBL" id="CAL6072620.1"/>
    </source>
</evidence>
<keyword evidence="1 2" id="KW-0103">Bromodomain</keyword>
<dbReference type="GO" id="GO:0005634">
    <property type="term" value="C:nucleus"/>
    <property type="evidence" value="ECO:0007669"/>
    <property type="project" value="TreeGrafter"/>
</dbReference>
<dbReference type="EMBL" id="CATOUU010001116">
    <property type="protein sequence ID" value="CAI9972889.1"/>
    <property type="molecule type" value="Genomic_DNA"/>
</dbReference>
<sequence>MSDITLTENIASSIANVIQNAAQRKVGQIFASPVNHIELGLHDYLQIVKKPMDLGTLQHNLLNNVYVKLSDFVKDCAQIFNNCRIYNGNSQEGMYMRLANECEDYIIAQLRKIKDLNINDVIYRQMVNGDVLQSTPTFGIYKIQQLVIKMDSLDPQDLSYCVQWYCKQQQIPFDRNNLKIQFSTKNPEILMQLDKMVDDLTPKKKKSKL</sequence>
<protein>
    <submittedName>
        <fullName evidence="5">Bromodomain-containing protein</fullName>
    </submittedName>
    <submittedName>
        <fullName evidence="6">Bromodomain-containing_protein</fullName>
    </submittedName>
</protein>
<dbReference type="AlphaFoldDB" id="A0AA86RK44"/>
<gene>
    <name evidence="6" type="ORF">HINF_LOCUS55712</name>
    <name evidence="4" type="ORF">HINF_LOCUS60534</name>
    <name evidence="5" type="ORF">HINF_LOCUS62738</name>
    <name evidence="7" type="ORF">HINF_LOCUS70460</name>
</gene>
<evidence type="ECO:0000256" key="2">
    <source>
        <dbReference type="PROSITE-ProRule" id="PRU00035"/>
    </source>
</evidence>
<name>A0AA86RK44_9EUKA</name>
<dbReference type="GO" id="GO:0000785">
    <property type="term" value="C:chromatin"/>
    <property type="evidence" value="ECO:0007669"/>
    <property type="project" value="TreeGrafter"/>
</dbReference>
<evidence type="ECO:0000313" key="8">
    <source>
        <dbReference type="Proteomes" id="UP001642409"/>
    </source>
</evidence>